<dbReference type="PANTHER" id="PTHR36454:SF1">
    <property type="entry name" value="DUF1015 DOMAIN-CONTAINING PROTEIN"/>
    <property type="match status" value="1"/>
</dbReference>
<evidence type="ECO:0000313" key="2">
    <source>
        <dbReference type="Proteomes" id="UP000307087"/>
    </source>
</evidence>
<evidence type="ECO:0000313" key="1">
    <source>
        <dbReference type="EMBL" id="THV09470.1"/>
    </source>
</evidence>
<protein>
    <submittedName>
        <fullName evidence="1">DUF1015 domain-containing protein</fullName>
    </submittedName>
</protein>
<dbReference type="Proteomes" id="UP000307087">
    <property type="component" value="Unassembled WGS sequence"/>
</dbReference>
<dbReference type="InterPro" id="IPR008323">
    <property type="entry name" value="UCP033563"/>
</dbReference>
<sequence>MVRMDASTLVTPPYVAGPLRLEPFPALRLAPARVGNPTTGRAFARPYKDVSARLSRWQGRGYLRRDAEPALYLHEYTAGGITVRGLVGALDVSHRATRPEERAVLPHEGIHPAQADELADRMEEMQLNPAPILLVHRGTERQRRLLAEVAQRAPDHAFTDRGQQQHRIWAIREPELLVGIAEELAPSRVLIADGHHRYAAYLRLQRRQAAQHRSETAPRTRDFGLAMLVDQDDTPLFLGPIHRTLTATSLSDLRDAVLAVGQRFEAVAQSDAVAALSPTCLAATDGSTWAIIMLDLDDGEAAVEMLHRRILPELAHGPASIGYHHSVEDALAKARPDQVAVLMPAPSVDLVLAIAAQDRLLPEKATSFQPKPSLGVLIRTLHAGAGGPS</sequence>
<dbReference type="Pfam" id="PF06245">
    <property type="entry name" value="DUF1015"/>
    <property type="match status" value="1"/>
</dbReference>
<dbReference type="EMBL" id="STGW01000013">
    <property type="protein sequence ID" value="THV09470.1"/>
    <property type="molecule type" value="Genomic_DNA"/>
</dbReference>
<keyword evidence="2" id="KW-1185">Reference proteome</keyword>
<reference evidence="1 2" key="1">
    <citation type="journal article" date="2009" name="Int. J. Syst. Evol. Microbiol.">
        <title>Nocardioides caeni sp. nov., isolated from wastewater.</title>
        <authorList>
            <person name="Yoon J.H."/>
            <person name="Kang S.J."/>
            <person name="Park S."/>
            <person name="Kim W."/>
            <person name="Oh T.K."/>
        </authorList>
    </citation>
    <scope>NUCLEOTIDE SEQUENCE [LARGE SCALE GENOMIC DNA]</scope>
    <source>
        <strain evidence="1 2">DSM 23134</strain>
    </source>
</reference>
<dbReference type="PANTHER" id="PTHR36454">
    <property type="entry name" value="LMO2823 PROTEIN"/>
    <property type="match status" value="1"/>
</dbReference>
<name>A0A4S8N110_9ACTN</name>
<organism evidence="1 2">
    <name type="scientific">Nocardioides caeni</name>
    <dbReference type="NCBI Taxonomy" id="574700"/>
    <lineage>
        <taxon>Bacteria</taxon>
        <taxon>Bacillati</taxon>
        <taxon>Actinomycetota</taxon>
        <taxon>Actinomycetes</taxon>
        <taxon>Propionibacteriales</taxon>
        <taxon>Nocardioidaceae</taxon>
        <taxon>Nocardioides</taxon>
    </lineage>
</organism>
<gene>
    <name evidence="1" type="ORF">E9934_16195</name>
</gene>
<proteinExistence type="predicted"/>
<accession>A0A4S8N110</accession>
<dbReference type="AlphaFoldDB" id="A0A4S8N110"/>
<comment type="caution">
    <text evidence="1">The sequence shown here is derived from an EMBL/GenBank/DDBJ whole genome shotgun (WGS) entry which is preliminary data.</text>
</comment>